<gene>
    <name evidence="1" type="ORF">H5410_026014</name>
</gene>
<evidence type="ECO:0000313" key="1">
    <source>
        <dbReference type="EMBL" id="KAG5604522.1"/>
    </source>
</evidence>
<dbReference type="AlphaFoldDB" id="A0A9J5YVU4"/>
<protein>
    <submittedName>
        <fullName evidence="1">Uncharacterized protein</fullName>
    </submittedName>
</protein>
<proteinExistence type="predicted"/>
<reference evidence="1 2" key="1">
    <citation type="submission" date="2020-09" db="EMBL/GenBank/DDBJ databases">
        <title>De no assembly of potato wild relative species, Solanum commersonii.</title>
        <authorList>
            <person name="Cho K."/>
        </authorList>
    </citation>
    <scope>NUCLEOTIDE SEQUENCE [LARGE SCALE GENOMIC DNA]</scope>
    <source>
        <strain evidence="1">LZ3.2</strain>
        <tissue evidence="1">Leaf</tissue>
    </source>
</reference>
<name>A0A9J5YVU4_SOLCO</name>
<comment type="caution">
    <text evidence="1">The sequence shown here is derived from an EMBL/GenBank/DDBJ whole genome shotgun (WGS) entry which is preliminary data.</text>
</comment>
<organism evidence="1 2">
    <name type="scientific">Solanum commersonii</name>
    <name type="common">Commerson's wild potato</name>
    <name type="synonym">Commerson's nightshade</name>
    <dbReference type="NCBI Taxonomy" id="4109"/>
    <lineage>
        <taxon>Eukaryota</taxon>
        <taxon>Viridiplantae</taxon>
        <taxon>Streptophyta</taxon>
        <taxon>Embryophyta</taxon>
        <taxon>Tracheophyta</taxon>
        <taxon>Spermatophyta</taxon>
        <taxon>Magnoliopsida</taxon>
        <taxon>eudicotyledons</taxon>
        <taxon>Gunneridae</taxon>
        <taxon>Pentapetalae</taxon>
        <taxon>asterids</taxon>
        <taxon>lamiids</taxon>
        <taxon>Solanales</taxon>
        <taxon>Solanaceae</taxon>
        <taxon>Solanoideae</taxon>
        <taxon>Solaneae</taxon>
        <taxon>Solanum</taxon>
    </lineage>
</organism>
<dbReference type="EMBL" id="JACXVP010000005">
    <property type="protein sequence ID" value="KAG5604522.1"/>
    <property type="molecule type" value="Genomic_DNA"/>
</dbReference>
<accession>A0A9J5YVU4</accession>
<dbReference type="Proteomes" id="UP000824120">
    <property type="component" value="Chromosome 5"/>
</dbReference>
<evidence type="ECO:0000313" key="2">
    <source>
        <dbReference type="Proteomes" id="UP000824120"/>
    </source>
</evidence>
<dbReference type="OrthoDB" id="10413027at2759"/>
<keyword evidence="2" id="KW-1185">Reference proteome</keyword>
<sequence>MVQLFGSSSLVRAARTTLHLPQPPKILSLLRDFRLLLARMGATSHLKRKESTEAVDVYFNFWILAGNLDFLATTTSARPWEEILNFEIDWEFHLGYNSFRRLGSIFYPDLLTIVCNRVLVVKVVASARPSRFAAHKKSSDGVLRWCF</sequence>